<keyword evidence="1" id="KW-0812">Transmembrane</keyword>
<evidence type="ECO:0000256" key="1">
    <source>
        <dbReference type="SAM" id="Phobius"/>
    </source>
</evidence>
<evidence type="ECO:0000313" key="3">
    <source>
        <dbReference type="Proteomes" id="UP001596978"/>
    </source>
</evidence>
<accession>A0ABW3D1Y0</accession>
<dbReference type="Gene3D" id="2.60.120.260">
    <property type="entry name" value="Galactose-binding domain-like"/>
    <property type="match status" value="1"/>
</dbReference>
<comment type="caution">
    <text evidence="2">The sequence shown here is derived from an EMBL/GenBank/DDBJ whole genome shotgun (WGS) entry which is preliminary data.</text>
</comment>
<organism evidence="2 3">
    <name type="scientific">Sungkyunkwania multivorans</name>
    <dbReference type="NCBI Taxonomy" id="1173618"/>
    <lineage>
        <taxon>Bacteria</taxon>
        <taxon>Pseudomonadati</taxon>
        <taxon>Bacteroidota</taxon>
        <taxon>Flavobacteriia</taxon>
        <taxon>Flavobacteriales</taxon>
        <taxon>Flavobacteriaceae</taxon>
        <taxon>Sungkyunkwania</taxon>
    </lineage>
</organism>
<dbReference type="EMBL" id="JBHTJH010000017">
    <property type="protein sequence ID" value="MFD0863132.1"/>
    <property type="molecule type" value="Genomic_DNA"/>
</dbReference>
<evidence type="ECO:0008006" key="4">
    <source>
        <dbReference type="Google" id="ProtNLM"/>
    </source>
</evidence>
<dbReference type="Gene3D" id="3.40.50.1110">
    <property type="entry name" value="SGNH hydrolase"/>
    <property type="match status" value="1"/>
</dbReference>
<gene>
    <name evidence="2" type="ORF">ACFQ1M_13030</name>
</gene>
<dbReference type="RefSeq" id="WP_386408893.1">
    <property type="nucleotide sequence ID" value="NZ_JBHTJH010000017.1"/>
</dbReference>
<dbReference type="InterPro" id="IPR036514">
    <property type="entry name" value="SGNH_hydro_sf"/>
</dbReference>
<dbReference type="SUPFAM" id="SSF52266">
    <property type="entry name" value="SGNH hydrolase"/>
    <property type="match status" value="2"/>
</dbReference>
<dbReference type="Proteomes" id="UP001596978">
    <property type="component" value="Unassembled WGS sequence"/>
</dbReference>
<sequence length="551" mass="63553">MRKNHRLFFLQIGIAILVFLVLSYLIRFFFYKDPKVESYLTFNKGIKTMATSTSAMLDSLIIKDEVTFDPTSGKEIDKVFQNLKETEKPKFLMIGSSQLRVVQGKNITETYDQLVSQRLQDHSDAAFQIYNLSLGGMTIKEKLIVAQKASELLDPDKVLIAVTPWDCISDNIRPTVKELADKNYTKKENKERKGVLTEDHGFSFPSTINDKVSDYTEEVVEDNVEIYAKRTAIKKWLKDETITVLKEGEHELTESSPKAIGLNIPRYWLTVNQSLDNKTGWDTTVFRSGTRSVKISNDEVKNSKWFGDEITLEKPTATFEFRGWSKTEDVARTTKLLCLDFQVFFEDGSYEWYFKNLKFSKGTHDWEEVATKVTFDKKVVAVKPHMLFYGGTGHVWFDDISIHPIYEGTAAENIAPNPSFEEEATERIHVSYSYKDDEWQQIYLNMASVVDFLSETRNKGASMPILLMTPFWHHKDKTAYPQKDKYEETAKRIKEYCEEKEVLFVDASYILSKDNFGVYTQGSVRDKIDVLHFDAKGHLTLATFIIKELDL</sequence>
<protein>
    <recommendedName>
        <fullName evidence="4">SGNH/GDSL hydrolase family protein</fullName>
    </recommendedName>
</protein>
<keyword evidence="1" id="KW-0472">Membrane</keyword>
<evidence type="ECO:0000313" key="2">
    <source>
        <dbReference type="EMBL" id="MFD0863132.1"/>
    </source>
</evidence>
<keyword evidence="1" id="KW-1133">Transmembrane helix</keyword>
<reference evidence="3" key="1">
    <citation type="journal article" date="2019" name="Int. J. Syst. Evol. Microbiol.">
        <title>The Global Catalogue of Microorganisms (GCM) 10K type strain sequencing project: providing services to taxonomists for standard genome sequencing and annotation.</title>
        <authorList>
            <consortium name="The Broad Institute Genomics Platform"/>
            <consortium name="The Broad Institute Genome Sequencing Center for Infectious Disease"/>
            <person name="Wu L."/>
            <person name="Ma J."/>
        </authorList>
    </citation>
    <scope>NUCLEOTIDE SEQUENCE [LARGE SCALE GENOMIC DNA]</scope>
    <source>
        <strain evidence="3">CCUG 62952</strain>
    </source>
</reference>
<feature type="transmembrane region" description="Helical" evidence="1">
    <location>
        <begin position="7"/>
        <end position="30"/>
    </location>
</feature>
<keyword evidence="3" id="KW-1185">Reference proteome</keyword>
<proteinExistence type="predicted"/>
<name>A0ABW3D1Y0_9FLAO</name>